<dbReference type="STRING" id="6313.A0A0K0D5Q3"/>
<dbReference type="PANTHER" id="PTHR15036">
    <property type="entry name" value="PIKACHURIN-LIKE PROTEIN"/>
    <property type="match status" value="1"/>
</dbReference>
<protein>
    <submittedName>
        <fullName evidence="5">LAM_G_DOMAIN domain-containing protein</fullName>
    </submittedName>
</protein>
<dbReference type="SUPFAM" id="SSF49899">
    <property type="entry name" value="Concanavalin A-like lectins/glucanases"/>
    <property type="match status" value="2"/>
</dbReference>
<evidence type="ECO:0000313" key="4">
    <source>
        <dbReference type="Proteomes" id="UP000035642"/>
    </source>
</evidence>
<dbReference type="AlphaFoldDB" id="A0A0K0D5Q3"/>
<dbReference type="CDD" id="cd00110">
    <property type="entry name" value="LamG"/>
    <property type="match status" value="2"/>
</dbReference>
<dbReference type="Proteomes" id="UP000035642">
    <property type="component" value="Unassembled WGS sequence"/>
</dbReference>
<dbReference type="PROSITE" id="PS50025">
    <property type="entry name" value="LAM_G_DOMAIN"/>
    <property type="match status" value="1"/>
</dbReference>
<dbReference type="InterPro" id="IPR000742">
    <property type="entry name" value="EGF"/>
</dbReference>
<organism evidence="4 5">
    <name type="scientific">Angiostrongylus cantonensis</name>
    <name type="common">Rat lungworm</name>
    <dbReference type="NCBI Taxonomy" id="6313"/>
    <lineage>
        <taxon>Eukaryota</taxon>
        <taxon>Metazoa</taxon>
        <taxon>Ecdysozoa</taxon>
        <taxon>Nematoda</taxon>
        <taxon>Chromadorea</taxon>
        <taxon>Rhabditida</taxon>
        <taxon>Rhabditina</taxon>
        <taxon>Rhabditomorpha</taxon>
        <taxon>Strongyloidea</taxon>
        <taxon>Metastrongylidae</taxon>
        <taxon>Angiostrongylus</taxon>
    </lineage>
</organism>
<dbReference type="GO" id="GO:0016020">
    <property type="term" value="C:membrane"/>
    <property type="evidence" value="ECO:0007669"/>
    <property type="project" value="UniProtKB-SubCell"/>
</dbReference>
<name>A0A0K0D5Q3_ANGCA</name>
<accession>A0A0K0D5Q3</accession>
<dbReference type="Gene3D" id="2.60.120.200">
    <property type="match status" value="2"/>
</dbReference>
<dbReference type="SMART" id="SM00282">
    <property type="entry name" value="LamG"/>
    <property type="match status" value="2"/>
</dbReference>
<dbReference type="InterPro" id="IPR050372">
    <property type="entry name" value="Neurexin-related_CASP"/>
</dbReference>
<dbReference type="PROSITE" id="PS00022">
    <property type="entry name" value="EGF_1"/>
    <property type="match status" value="1"/>
</dbReference>
<keyword evidence="1" id="KW-1015">Disulfide bond</keyword>
<reference evidence="5" key="2">
    <citation type="submission" date="2017-02" db="UniProtKB">
        <authorList>
            <consortium name="WormBaseParasite"/>
        </authorList>
    </citation>
    <scope>IDENTIFICATION</scope>
</reference>
<reference evidence="4" key="1">
    <citation type="submission" date="2012-09" db="EMBL/GenBank/DDBJ databases">
        <authorList>
            <person name="Martin A.A."/>
        </authorList>
    </citation>
    <scope>NUCLEOTIDE SEQUENCE</scope>
</reference>
<evidence type="ECO:0000256" key="2">
    <source>
        <dbReference type="PROSITE-ProRule" id="PRU00122"/>
    </source>
</evidence>
<evidence type="ECO:0000313" key="5">
    <source>
        <dbReference type="WBParaSite" id="ACAC_0000539801-mRNA-1"/>
    </source>
</evidence>
<comment type="caution">
    <text evidence="2">Lacks conserved residue(s) required for the propagation of feature annotation.</text>
</comment>
<keyword evidence="4" id="KW-1185">Reference proteome</keyword>
<dbReference type="Pfam" id="PF02210">
    <property type="entry name" value="Laminin_G_2"/>
    <property type="match status" value="2"/>
</dbReference>
<sequence length="328" mass="36109">RPCTSSSLAASGELLLSVKTDNSSLSLIFRSELSVSLHQWHRAEIWCTGKGILMKVDRQSWVESQLISIGSSLTEPGMLYIGGFDDRLALHLPDIAGFHGCVKKIRVNGHSILLRTGSDQSIRECGADPCAIAGCPQTCTSNNDDYLCLCEWPKYGRKCEIAMRFSGHSYLELKKEEHMSQITGDSLKMEINLKISNSTVFEYVTRPNLSIKDNTVQVMMNLGSGLVSLTHPTLLIAERWTRVGVKRRLTLTINDATPITTISPGDSEQLNVYKGLYIGKETSTGGMPHATQDLDGFRGCIGFINIGLIMIDHPEEVTSAINIEDCDL</sequence>
<evidence type="ECO:0000256" key="1">
    <source>
        <dbReference type="ARBA" id="ARBA00023157"/>
    </source>
</evidence>
<dbReference type="WBParaSite" id="ACAC_0000539801-mRNA-1">
    <property type="protein sequence ID" value="ACAC_0000539801-mRNA-1"/>
    <property type="gene ID" value="ACAC_0000539801"/>
</dbReference>
<dbReference type="PANTHER" id="PTHR15036:SF85">
    <property type="entry name" value="SP2353, ISOFORM A"/>
    <property type="match status" value="1"/>
</dbReference>
<dbReference type="InterPro" id="IPR001791">
    <property type="entry name" value="Laminin_G"/>
</dbReference>
<dbReference type="InterPro" id="IPR013320">
    <property type="entry name" value="ConA-like_dom_sf"/>
</dbReference>
<feature type="domain" description="Laminin G" evidence="3">
    <location>
        <begin position="1"/>
        <end position="135"/>
    </location>
</feature>
<proteinExistence type="predicted"/>
<evidence type="ECO:0000259" key="3">
    <source>
        <dbReference type="PROSITE" id="PS50025"/>
    </source>
</evidence>